<gene>
    <name evidence="3" type="ORF">PUN28_015982</name>
</gene>
<sequence>MTTITSLSNELIDIILQQESIGIKDVVNFGSTCKRFLAVIDDDLLWHRKLFQRWPYLKKMYHKRIQDKEDIIFKEEVKASIKCRNNLRCHLTQMSDTFFNKNELADVDLVHCDTLFCPNMGAHIMSYYFVIDEILNILNMSPLSSECNLTHQYYSKKLLTYIQQRRLRDLWHEFISCPKEQQLLEQAATIVAQWYQPDKFIFYLDVEILLDNIAQQVLENLKNIHCNHPIFSISAEQFSFWKYNNIKDNQWSRKDEKQILDVLRIVLFDQLNFSSSPGPYPFNILGPKAEHILIDSVLENKAGNVISLAIVFQSVARRLGVRCDLVCFPTHFFLSWKPKFDKKNYGDDEYYYIDILHGGFIRSKNECPRTRGRRCPIESFNEHHEITSIEVVLRMINSLQLVNPPYQHHETRALQVRRALMELRYMVEPNNIDAIDNLCRHYLHYHINISGLVAELHKLLNSYSDKTSVEATRIIEMLQAFESYIKAKQTTKDHTVPKERSKKIKYAVGMIVRCCEMEHINHKGVIIWWDAKYNSEVKIAHEYRIFCGTHLPYCSFSDTSRTSSDDLNQPFYIILSENGNTYYAAQDSLVDEHSLSASAWLENKEIGRYFSKFAGSHYIPNEVLAKHFPYDTAFLNMRCPPTVVSTETVS</sequence>
<dbReference type="GO" id="GO:0003677">
    <property type="term" value="F:DNA binding"/>
    <property type="evidence" value="ECO:0007669"/>
    <property type="project" value="InterPro"/>
</dbReference>
<dbReference type="InterPro" id="IPR032698">
    <property type="entry name" value="SirB1_N"/>
</dbReference>
<dbReference type="Gene3D" id="2.30.30.390">
    <property type="entry name" value="Hemimethylated DNA-binding domain"/>
    <property type="match status" value="1"/>
</dbReference>
<proteinExistence type="predicted"/>
<dbReference type="InterPro" id="IPR011722">
    <property type="entry name" value="Hemimethylated_DNA-bd_dom"/>
</dbReference>
<dbReference type="InterPro" id="IPR036047">
    <property type="entry name" value="F-box-like_dom_sf"/>
</dbReference>
<dbReference type="AlphaFoldDB" id="A0AAW2EQF2"/>
<keyword evidence="4" id="KW-1185">Reference proteome</keyword>
<dbReference type="Gene3D" id="1.20.1280.50">
    <property type="match status" value="1"/>
</dbReference>
<dbReference type="PANTHER" id="PTHR31350">
    <property type="entry name" value="SI:DKEY-261L7.2"/>
    <property type="match status" value="1"/>
</dbReference>
<organism evidence="3 4">
    <name type="scientific">Cardiocondyla obscurior</name>
    <dbReference type="NCBI Taxonomy" id="286306"/>
    <lineage>
        <taxon>Eukaryota</taxon>
        <taxon>Metazoa</taxon>
        <taxon>Ecdysozoa</taxon>
        <taxon>Arthropoda</taxon>
        <taxon>Hexapoda</taxon>
        <taxon>Insecta</taxon>
        <taxon>Pterygota</taxon>
        <taxon>Neoptera</taxon>
        <taxon>Endopterygota</taxon>
        <taxon>Hymenoptera</taxon>
        <taxon>Apocrita</taxon>
        <taxon>Aculeata</taxon>
        <taxon>Formicoidea</taxon>
        <taxon>Formicidae</taxon>
        <taxon>Myrmicinae</taxon>
        <taxon>Cardiocondyla</taxon>
    </lineage>
</organism>
<dbReference type="PANTHER" id="PTHR31350:SF21">
    <property type="entry name" value="F-BOX ONLY PROTEIN 21"/>
    <property type="match status" value="1"/>
</dbReference>
<dbReference type="SUPFAM" id="SSF81383">
    <property type="entry name" value="F-box domain"/>
    <property type="match status" value="1"/>
</dbReference>
<evidence type="ECO:0008006" key="5">
    <source>
        <dbReference type="Google" id="ProtNLM"/>
    </source>
</evidence>
<evidence type="ECO:0000259" key="1">
    <source>
        <dbReference type="Pfam" id="PF08755"/>
    </source>
</evidence>
<name>A0AAW2EQF2_9HYME</name>
<feature type="domain" description="Protein SirB1 N-terminal" evidence="2">
    <location>
        <begin position="252"/>
        <end position="396"/>
    </location>
</feature>
<dbReference type="SUPFAM" id="SSF141255">
    <property type="entry name" value="YccV-like"/>
    <property type="match status" value="1"/>
</dbReference>
<dbReference type="Pfam" id="PF08755">
    <property type="entry name" value="YccV-like"/>
    <property type="match status" value="1"/>
</dbReference>
<evidence type="ECO:0000313" key="3">
    <source>
        <dbReference type="EMBL" id="KAL0105939.1"/>
    </source>
</evidence>
<feature type="domain" description="Hemimethylated DNA-binding" evidence="1">
    <location>
        <begin position="504"/>
        <end position="616"/>
    </location>
</feature>
<dbReference type="EMBL" id="JADYXP020000018">
    <property type="protein sequence ID" value="KAL0105939.1"/>
    <property type="molecule type" value="Genomic_DNA"/>
</dbReference>
<protein>
    <recommendedName>
        <fullName evidence="5">F-box only protein 21</fullName>
    </recommendedName>
</protein>
<comment type="caution">
    <text evidence="3">The sequence shown here is derived from an EMBL/GenBank/DDBJ whole genome shotgun (WGS) entry which is preliminary data.</text>
</comment>
<evidence type="ECO:0000259" key="2">
    <source>
        <dbReference type="Pfam" id="PF13369"/>
    </source>
</evidence>
<accession>A0AAW2EQF2</accession>
<dbReference type="InterPro" id="IPR036623">
    <property type="entry name" value="Hemimethylated_DNA-bd_sf"/>
</dbReference>
<dbReference type="Proteomes" id="UP001430953">
    <property type="component" value="Unassembled WGS sequence"/>
</dbReference>
<dbReference type="Pfam" id="PF13369">
    <property type="entry name" value="Transglut_core2"/>
    <property type="match status" value="1"/>
</dbReference>
<evidence type="ECO:0000313" key="4">
    <source>
        <dbReference type="Proteomes" id="UP001430953"/>
    </source>
</evidence>
<reference evidence="3 4" key="1">
    <citation type="submission" date="2023-03" db="EMBL/GenBank/DDBJ databases">
        <title>High recombination rates correlate with genetic variation in Cardiocondyla obscurior ants.</title>
        <authorList>
            <person name="Errbii M."/>
        </authorList>
    </citation>
    <scope>NUCLEOTIDE SEQUENCE [LARGE SCALE GENOMIC DNA]</scope>
    <source>
        <strain evidence="3">Alpha-2009</strain>
        <tissue evidence="3">Whole body</tissue>
    </source>
</reference>